<accession>A0A1E5VEA7</accession>
<reference evidence="1 2" key="1">
    <citation type="submission" date="2016-09" db="EMBL/GenBank/DDBJ databases">
        <title>The draft genome of Dichanthelium oligosanthes: A C3 panicoid grass species.</title>
        <authorList>
            <person name="Studer A.J."/>
            <person name="Schnable J.C."/>
            <person name="Brutnell T.P."/>
        </authorList>
    </citation>
    <scope>NUCLEOTIDE SEQUENCE [LARGE SCALE GENOMIC DNA]</scope>
    <source>
        <strain evidence="2">cv. Kellogg 1175</strain>
        <tissue evidence="1">Leaf</tissue>
    </source>
</reference>
<dbReference type="OrthoDB" id="682203at2759"/>
<dbReference type="EMBL" id="LWDX02042796">
    <property type="protein sequence ID" value="OEL23344.1"/>
    <property type="molecule type" value="Genomic_DNA"/>
</dbReference>
<organism evidence="1 2">
    <name type="scientific">Dichanthelium oligosanthes</name>
    <dbReference type="NCBI Taxonomy" id="888268"/>
    <lineage>
        <taxon>Eukaryota</taxon>
        <taxon>Viridiplantae</taxon>
        <taxon>Streptophyta</taxon>
        <taxon>Embryophyta</taxon>
        <taxon>Tracheophyta</taxon>
        <taxon>Spermatophyta</taxon>
        <taxon>Magnoliopsida</taxon>
        <taxon>Liliopsida</taxon>
        <taxon>Poales</taxon>
        <taxon>Poaceae</taxon>
        <taxon>PACMAD clade</taxon>
        <taxon>Panicoideae</taxon>
        <taxon>Panicodae</taxon>
        <taxon>Paniceae</taxon>
        <taxon>Dichantheliinae</taxon>
        <taxon>Dichanthelium</taxon>
    </lineage>
</organism>
<proteinExistence type="predicted"/>
<dbReference type="AlphaFoldDB" id="A0A1E5VEA7"/>
<keyword evidence="2" id="KW-1185">Reference proteome</keyword>
<sequence length="150" mass="17459">MDPKTSYLLEIKLICNPKKARKDFKSFCFERAIDSDTINFKDLVQSIVDQYPPGYMEVAHIHYYDEVLKTFLKIKTDQELMSVFEKHIKTRLCICSLHTLIPMNPISQSLSGYLRSLCRNNQRTSHNQIQQTLLRAQEAKEGSVCEEPVM</sequence>
<evidence type="ECO:0000313" key="1">
    <source>
        <dbReference type="EMBL" id="OEL23344.1"/>
    </source>
</evidence>
<comment type="caution">
    <text evidence="1">The sequence shown here is derived from an EMBL/GenBank/DDBJ whole genome shotgun (WGS) entry which is preliminary data.</text>
</comment>
<protein>
    <submittedName>
        <fullName evidence="1">Uncharacterized protein</fullName>
    </submittedName>
</protein>
<evidence type="ECO:0000313" key="2">
    <source>
        <dbReference type="Proteomes" id="UP000095767"/>
    </source>
</evidence>
<gene>
    <name evidence="1" type="ORF">BAE44_0015637</name>
</gene>
<dbReference type="Proteomes" id="UP000095767">
    <property type="component" value="Unassembled WGS sequence"/>
</dbReference>
<name>A0A1E5VEA7_9POAL</name>